<dbReference type="AlphaFoldDB" id="A0A0L0HQP8"/>
<name>A0A0L0HQP8_SPIPD</name>
<dbReference type="EMBL" id="KQ257451">
    <property type="protein sequence ID" value="KND03427.1"/>
    <property type="molecule type" value="Genomic_DNA"/>
</dbReference>
<sequence>MPSILSRLKTLLPGPNKPPPPLIPKYKRPRPKTIHPSDFGGLNKPLTETEDIVVPRLPTEQVKPVQEYPQLRYKPSQWAHVRERGRRKMAFVLDKFTSEKGAMVLLGITAGGVWGLGIYEALLNVKSGVPVGEVWRFVVRFAGANTLGALTNTSVAPETIAASLNLDPSLFNFIPHSPEALYKTLDPNQAEARLHAVYARVTRGLAAGYMGVASLLRVINWTFMASNIYRERVLSGREPPFLGVEGRVFRLCGRVSDTLTMSLARDGEHVLPIIEEPSNVRHLLQEYTQNGSVPIAWHIRENQYGSPQAWTGLVIDEPALLKTKSGERLLYIEADGTNSEDALRLGTESADLSLEDASAAYRMIEDIAYRTSGLPSFTTVRVFLGDMLQKGQTGGGMEYTLRQRVKFRHEVDILIDSKLPILTEIIKWADKIAAPGWQLRKVVFETDSQEYFHNLTALLKIYGFTVLDISQVSPEDAGKLPRLVYYRRTGSTVNAFRAILDADPIDPGRICVVIDTKEGLDTVQQLKSRGYLSGEETTIVCSSDIYDTLLRQVRTWCRMGYTPKQIQAELDAQNVYVAQVAKAIAQQAEDAKKNGELKEGEFQEDLAKKEMEDQRAKQDAKSTEKEGGNE</sequence>
<proteinExistence type="predicted"/>
<dbReference type="InterPro" id="IPR046627">
    <property type="entry name" value="DUF6739"/>
</dbReference>
<evidence type="ECO:0000256" key="1">
    <source>
        <dbReference type="SAM" id="MobiDB-lite"/>
    </source>
</evidence>
<protein>
    <submittedName>
        <fullName evidence="2">Uncharacterized protein</fullName>
    </submittedName>
</protein>
<organism evidence="2 3">
    <name type="scientific">Spizellomyces punctatus (strain DAOM BR117)</name>
    <dbReference type="NCBI Taxonomy" id="645134"/>
    <lineage>
        <taxon>Eukaryota</taxon>
        <taxon>Fungi</taxon>
        <taxon>Fungi incertae sedis</taxon>
        <taxon>Chytridiomycota</taxon>
        <taxon>Chytridiomycota incertae sedis</taxon>
        <taxon>Chytridiomycetes</taxon>
        <taxon>Spizellomycetales</taxon>
        <taxon>Spizellomycetaceae</taxon>
        <taxon>Spizellomyces</taxon>
    </lineage>
</organism>
<feature type="region of interest" description="Disordered" evidence="1">
    <location>
        <begin position="9"/>
        <end position="41"/>
    </location>
</feature>
<dbReference type="OMA" id="MYKYATH"/>
<gene>
    <name evidence="2" type="ORF">SPPG_00912</name>
</gene>
<dbReference type="Proteomes" id="UP000053201">
    <property type="component" value="Unassembled WGS sequence"/>
</dbReference>
<accession>A0A0L0HQP8</accession>
<dbReference type="eggNOG" id="ENOG502RWW7">
    <property type="taxonomic scope" value="Eukaryota"/>
</dbReference>
<evidence type="ECO:0000313" key="2">
    <source>
        <dbReference type="EMBL" id="KND03427.1"/>
    </source>
</evidence>
<dbReference type="VEuPathDB" id="FungiDB:SPPG_00912"/>
<reference evidence="2 3" key="1">
    <citation type="submission" date="2009-08" db="EMBL/GenBank/DDBJ databases">
        <title>The Genome Sequence of Spizellomyces punctatus strain DAOM BR117.</title>
        <authorList>
            <consortium name="The Broad Institute Genome Sequencing Platform"/>
            <person name="Russ C."/>
            <person name="Cuomo C."/>
            <person name="Shea T."/>
            <person name="Young S.K."/>
            <person name="Zeng Q."/>
            <person name="Koehrsen M."/>
            <person name="Haas B."/>
            <person name="Borodovsky M."/>
            <person name="Guigo R."/>
            <person name="Alvarado L."/>
            <person name="Berlin A."/>
            <person name="Bochicchio J."/>
            <person name="Borenstein D."/>
            <person name="Chapman S."/>
            <person name="Chen Z."/>
            <person name="Engels R."/>
            <person name="Freedman E."/>
            <person name="Gellesch M."/>
            <person name="Goldberg J."/>
            <person name="Griggs A."/>
            <person name="Gujja S."/>
            <person name="Heiman D."/>
            <person name="Hepburn T."/>
            <person name="Howarth C."/>
            <person name="Jen D."/>
            <person name="Larson L."/>
            <person name="Lewis B."/>
            <person name="Mehta T."/>
            <person name="Park D."/>
            <person name="Pearson M."/>
            <person name="Roberts A."/>
            <person name="Saif S."/>
            <person name="Shenoy N."/>
            <person name="Sisk P."/>
            <person name="Stolte C."/>
            <person name="Sykes S."/>
            <person name="Thomson T."/>
            <person name="Walk T."/>
            <person name="White J."/>
            <person name="Yandava C."/>
            <person name="Burger G."/>
            <person name="Gray M.W."/>
            <person name="Holland P.W.H."/>
            <person name="King N."/>
            <person name="Lang F.B.F."/>
            <person name="Roger A.J."/>
            <person name="Ruiz-Trillo I."/>
            <person name="Lander E."/>
            <person name="Nusbaum C."/>
        </authorList>
    </citation>
    <scope>NUCLEOTIDE SEQUENCE [LARGE SCALE GENOMIC DNA]</scope>
    <source>
        <strain evidence="2 3">DAOM BR117</strain>
    </source>
</reference>
<keyword evidence="3" id="KW-1185">Reference proteome</keyword>
<dbReference type="RefSeq" id="XP_016611466.1">
    <property type="nucleotide sequence ID" value="XM_016749240.1"/>
</dbReference>
<dbReference type="Pfam" id="PF20524">
    <property type="entry name" value="DUF6739"/>
    <property type="match status" value="2"/>
</dbReference>
<feature type="region of interest" description="Disordered" evidence="1">
    <location>
        <begin position="589"/>
        <end position="630"/>
    </location>
</feature>
<evidence type="ECO:0000313" key="3">
    <source>
        <dbReference type="Proteomes" id="UP000053201"/>
    </source>
</evidence>
<dbReference type="GeneID" id="27684612"/>
<dbReference type="InParanoid" id="A0A0L0HQP8"/>
<dbReference type="OrthoDB" id="2111127at2759"/>